<dbReference type="GO" id="GO:0004672">
    <property type="term" value="F:protein kinase activity"/>
    <property type="evidence" value="ECO:0007669"/>
    <property type="project" value="InterPro"/>
</dbReference>
<accession>A0A8E0VH04</accession>
<dbReference type="PROSITE" id="PS50011">
    <property type="entry name" value="PROTEIN_KINASE_DOM"/>
    <property type="match status" value="1"/>
</dbReference>
<evidence type="ECO:0000313" key="3">
    <source>
        <dbReference type="EMBL" id="KAA0187554.1"/>
    </source>
</evidence>
<organism evidence="3 4">
    <name type="scientific">Fasciolopsis buskii</name>
    <dbReference type="NCBI Taxonomy" id="27845"/>
    <lineage>
        <taxon>Eukaryota</taxon>
        <taxon>Metazoa</taxon>
        <taxon>Spiralia</taxon>
        <taxon>Lophotrochozoa</taxon>
        <taxon>Platyhelminthes</taxon>
        <taxon>Trematoda</taxon>
        <taxon>Digenea</taxon>
        <taxon>Plagiorchiida</taxon>
        <taxon>Echinostomata</taxon>
        <taxon>Echinostomatoidea</taxon>
        <taxon>Fasciolidae</taxon>
        <taxon>Fasciolopsis</taxon>
    </lineage>
</organism>
<comment type="caution">
    <text evidence="3">The sequence shown here is derived from an EMBL/GenBank/DDBJ whole genome shotgun (WGS) entry which is preliminary data.</text>
</comment>
<protein>
    <submittedName>
        <fullName evidence="3">Testis-expressed protein 14</fullName>
    </submittedName>
</protein>
<dbReference type="GO" id="GO:0005524">
    <property type="term" value="F:ATP binding"/>
    <property type="evidence" value="ECO:0007669"/>
    <property type="project" value="InterPro"/>
</dbReference>
<feature type="compositionally biased region" description="Basic and acidic residues" evidence="1">
    <location>
        <begin position="359"/>
        <end position="372"/>
    </location>
</feature>
<feature type="region of interest" description="Disordered" evidence="1">
    <location>
        <begin position="835"/>
        <end position="872"/>
    </location>
</feature>
<keyword evidence="4" id="KW-1185">Reference proteome</keyword>
<feature type="region of interest" description="Disordered" evidence="1">
    <location>
        <begin position="393"/>
        <end position="425"/>
    </location>
</feature>
<sequence>MNLCKILYFRRFPFTIFLDLPPVSSPSLVLLSAFRSTFDQLEEISPLSALTICYQLSEALLFLHTSGLVHCNVTPYSVYLFAIDMVKLGNFEYAIDLGLNKYVRDSNRGKTGQSLCSHSRSPVHCGQRSKPDTSNLEYSVSHLLTCAENLPSDRLADWLPPELWNDHASTTVTQISYVDNQPHVAERWTCPISTATDVYSLAKLLKSLWFRADAGANVNRLCDWTNSRFPGPITSVQMLLEAALKSRPEERLPMKQLHRLLIHLFWKPVQPDTSPFGENIEGIERSRNGPYLNPADDVRPEVDQRIWTPGTRESSRTPGPHTSPNFHALFRQTRPTQLETSSSTGAKTCGGHATATRSIRVDRTTTESRKPSVVDSFPSDTVPAVCSSELSSATVGQCASSTTSTPTNKSVMENDHSNKQDSTRSKLSRFYPFVNEWLKRKRIPSSPSSPVTLVDTSDGPSIFDVRSNMATTPVYRAEVVTPVGADNAVTNPLTSCLQRSSVRKSKTVKLSHTDYVKLAAVPCVPEGVDVPPDLVPRRNLSAPQSRTRVYRSQTMSPDRQITSEIKAIHSVVDGCSPVVSSSGPNILFQRSTSFHNKIVGSPFRKLTPYTLTTITRTLEHVPVKPASHLTRTVPVVPNYAQVTGTPDLIRSSSRLSRRRYRGSFFHQSAKSQAITYTIGGTEKNRSASCSRLTDLRLSAIEPGRLRSRSVQTEPIWLCDSCKSRVQLSSSLEATTPGTLTASTASQDIYHTPPPLQPSTKGVHYANMEVGDIVPSTSSVKKNNWVGRIVELFESRSQNRTGSFTAARPTKKDYRHLWTPKLGLRDTSAHPICPRSLSRVQAGDSRSTPSVFGPTKLSTSYQPPHKTLDFSSSVNTKETGILGESNQLHVCKSDETSSSSKL</sequence>
<dbReference type="AlphaFoldDB" id="A0A8E0VH04"/>
<dbReference type="InterPro" id="IPR000719">
    <property type="entry name" value="Prot_kinase_dom"/>
</dbReference>
<dbReference type="EMBL" id="LUCM01009037">
    <property type="protein sequence ID" value="KAA0187554.1"/>
    <property type="molecule type" value="Genomic_DNA"/>
</dbReference>
<feature type="compositionally biased region" description="Polar residues" evidence="1">
    <location>
        <begin position="316"/>
        <end position="325"/>
    </location>
</feature>
<dbReference type="OrthoDB" id="194358at2759"/>
<evidence type="ECO:0000313" key="4">
    <source>
        <dbReference type="Proteomes" id="UP000728185"/>
    </source>
</evidence>
<gene>
    <name evidence="3" type="ORF">FBUS_01960</name>
</gene>
<feature type="compositionally biased region" description="Basic and acidic residues" evidence="1">
    <location>
        <begin position="412"/>
        <end position="424"/>
    </location>
</feature>
<feature type="region of interest" description="Disordered" evidence="1">
    <location>
        <begin position="309"/>
        <end position="378"/>
    </location>
</feature>
<feature type="compositionally biased region" description="Polar residues" evidence="1">
    <location>
        <begin position="843"/>
        <end position="861"/>
    </location>
</feature>
<evidence type="ECO:0000256" key="1">
    <source>
        <dbReference type="SAM" id="MobiDB-lite"/>
    </source>
</evidence>
<feature type="domain" description="Protein kinase" evidence="2">
    <location>
        <begin position="1"/>
        <end position="266"/>
    </location>
</feature>
<evidence type="ECO:0000259" key="2">
    <source>
        <dbReference type="PROSITE" id="PS50011"/>
    </source>
</evidence>
<name>A0A8E0VH04_9TREM</name>
<reference evidence="3" key="1">
    <citation type="submission" date="2019-05" db="EMBL/GenBank/DDBJ databases">
        <title>Annotation for the trematode Fasciolopsis buski.</title>
        <authorList>
            <person name="Choi Y.-J."/>
        </authorList>
    </citation>
    <scope>NUCLEOTIDE SEQUENCE</scope>
    <source>
        <strain evidence="3">HT</strain>
        <tissue evidence="3">Whole worm</tissue>
    </source>
</reference>
<dbReference type="InterPro" id="IPR011009">
    <property type="entry name" value="Kinase-like_dom_sf"/>
</dbReference>
<proteinExistence type="predicted"/>
<feature type="compositionally biased region" description="Polar residues" evidence="1">
    <location>
        <begin position="333"/>
        <end position="346"/>
    </location>
</feature>
<dbReference type="Gene3D" id="1.10.510.10">
    <property type="entry name" value="Transferase(Phosphotransferase) domain 1"/>
    <property type="match status" value="1"/>
</dbReference>
<dbReference type="Proteomes" id="UP000728185">
    <property type="component" value="Unassembled WGS sequence"/>
</dbReference>
<feature type="compositionally biased region" description="Polar residues" evidence="1">
    <location>
        <begin position="393"/>
        <end position="411"/>
    </location>
</feature>
<dbReference type="SUPFAM" id="SSF56112">
    <property type="entry name" value="Protein kinase-like (PK-like)"/>
    <property type="match status" value="1"/>
</dbReference>